<dbReference type="Proteomes" id="UP000693738">
    <property type="component" value="Unassembled WGS sequence"/>
</dbReference>
<dbReference type="AlphaFoldDB" id="A0A8J2J1J3"/>
<gene>
    <name evidence="1" type="ORF">FEQUK3_LOCUS4245</name>
</gene>
<dbReference type="EMBL" id="CAJSTJ010000125">
    <property type="protein sequence ID" value="CAG7558539.1"/>
    <property type="molecule type" value="Genomic_DNA"/>
</dbReference>
<sequence length="267" mass="30909">MRPLPEPEWMPPRYFSEIPSIITSIRQLPGGVSPTLESIPQIEDFMTEDEPLSGLIRDMQRTDFKRWGFVIFRTVYSEESQSQWETYIEFLKASVEMDLQSLELSTLLTPHLEWTIVEDRDTLDNASKQHVRERFSEWISQRSVERDGPRVEEAFQYGLPRFRYCIYVDQKCLYTVNQYKTWADAGGPGCPEHVVCVILDKRCKPEGQGKGGFPRIEGCSREYTSWQYAGVDAIADVYNTLSIKDLSDDDYVRPPQIFPGPKTMPVD</sequence>
<proteinExistence type="predicted"/>
<comment type="caution">
    <text evidence="1">The sequence shown here is derived from an EMBL/GenBank/DDBJ whole genome shotgun (WGS) entry which is preliminary data.</text>
</comment>
<reference evidence="1" key="1">
    <citation type="submission" date="2021-05" db="EMBL/GenBank/DDBJ databases">
        <authorList>
            <person name="Khan N."/>
        </authorList>
    </citation>
    <scope>NUCLEOTIDE SEQUENCE</scope>
</reference>
<protein>
    <submittedName>
        <fullName evidence="1">Uncharacterized protein</fullName>
    </submittedName>
</protein>
<name>A0A8J2J1J3_FUSEQ</name>
<evidence type="ECO:0000313" key="1">
    <source>
        <dbReference type="EMBL" id="CAG7558539.1"/>
    </source>
</evidence>
<organism evidence="1 2">
    <name type="scientific">Fusarium equiseti</name>
    <name type="common">Fusarium scirpi</name>
    <dbReference type="NCBI Taxonomy" id="61235"/>
    <lineage>
        <taxon>Eukaryota</taxon>
        <taxon>Fungi</taxon>
        <taxon>Dikarya</taxon>
        <taxon>Ascomycota</taxon>
        <taxon>Pezizomycotina</taxon>
        <taxon>Sordariomycetes</taxon>
        <taxon>Hypocreomycetidae</taxon>
        <taxon>Hypocreales</taxon>
        <taxon>Nectriaceae</taxon>
        <taxon>Fusarium</taxon>
        <taxon>Fusarium incarnatum-equiseti species complex</taxon>
    </lineage>
</organism>
<accession>A0A8J2J1J3</accession>
<evidence type="ECO:0000313" key="2">
    <source>
        <dbReference type="Proteomes" id="UP000693738"/>
    </source>
</evidence>